<evidence type="ECO:0000256" key="1">
    <source>
        <dbReference type="ARBA" id="ARBA00004141"/>
    </source>
</evidence>
<dbReference type="GO" id="GO:0019646">
    <property type="term" value="P:aerobic electron transport chain"/>
    <property type="evidence" value="ECO:0007669"/>
    <property type="project" value="InterPro"/>
</dbReference>
<dbReference type="Gene3D" id="1.20.120.80">
    <property type="entry name" value="Cytochrome c oxidase, subunit III, four-helix bundle"/>
    <property type="match status" value="1"/>
</dbReference>
<feature type="transmembrane region" description="Helical" evidence="7">
    <location>
        <begin position="128"/>
        <end position="151"/>
    </location>
</feature>
<dbReference type="InterPro" id="IPR000298">
    <property type="entry name" value="Cyt_c_oxidase-like_su3"/>
</dbReference>
<dbReference type="GO" id="GO:0005886">
    <property type="term" value="C:plasma membrane"/>
    <property type="evidence" value="ECO:0007669"/>
    <property type="project" value="UniProtKB-SubCell"/>
</dbReference>
<comment type="subcellular location">
    <subcellularLocation>
        <location evidence="6">Cell membrane</location>
        <topology evidence="6">Multi-pass membrane protein</topology>
    </subcellularLocation>
    <subcellularLocation>
        <location evidence="1">Membrane</location>
        <topology evidence="1">Multi-pass membrane protein</topology>
    </subcellularLocation>
</comment>
<dbReference type="EMBL" id="PTJE01000001">
    <property type="protein sequence ID" value="PPK96807.1"/>
    <property type="molecule type" value="Genomic_DNA"/>
</dbReference>
<dbReference type="PROSITE" id="PS50253">
    <property type="entry name" value="COX3"/>
    <property type="match status" value="1"/>
</dbReference>
<protein>
    <submittedName>
        <fullName evidence="9">Cytochrome c oxidase subunit 3</fullName>
    </submittedName>
</protein>
<dbReference type="AlphaFoldDB" id="A0A2S6IRD6"/>
<dbReference type="GO" id="GO:0004129">
    <property type="term" value="F:cytochrome-c oxidase activity"/>
    <property type="evidence" value="ECO:0007669"/>
    <property type="project" value="InterPro"/>
</dbReference>
<feature type="transmembrane region" description="Helical" evidence="7">
    <location>
        <begin position="57"/>
        <end position="74"/>
    </location>
</feature>
<evidence type="ECO:0000313" key="10">
    <source>
        <dbReference type="Proteomes" id="UP000239002"/>
    </source>
</evidence>
<accession>A0A2S6IRD6</accession>
<evidence type="ECO:0000256" key="4">
    <source>
        <dbReference type="ARBA" id="ARBA00022989"/>
    </source>
</evidence>
<keyword evidence="4 7" id="KW-1133">Transmembrane helix</keyword>
<evidence type="ECO:0000256" key="6">
    <source>
        <dbReference type="RuleBase" id="RU003376"/>
    </source>
</evidence>
<keyword evidence="5 7" id="KW-0472">Membrane</keyword>
<evidence type="ECO:0000256" key="3">
    <source>
        <dbReference type="ARBA" id="ARBA00022692"/>
    </source>
</evidence>
<evidence type="ECO:0000259" key="8">
    <source>
        <dbReference type="PROSITE" id="PS50253"/>
    </source>
</evidence>
<evidence type="ECO:0000313" key="9">
    <source>
        <dbReference type="EMBL" id="PPK96807.1"/>
    </source>
</evidence>
<dbReference type="Pfam" id="PF00510">
    <property type="entry name" value="COX3"/>
    <property type="match status" value="1"/>
</dbReference>
<dbReference type="PANTHER" id="PTHR11403:SF10">
    <property type="entry name" value="CYTOCHROME C OXIDASE"/>
    <property type="match status" value="1"/>
</dbReference>
<name>A0A2S6IRD6_9FLAO</name>
<feature type="transmembrane region" description="Helical" evidence="7">
    <location>
        <begin position="21"/>
        <end position="42"/>
    </location>
</feature>
<comment type="caution">
    <text evidence="9">The sequence shown here is derived from an EMBL/GenBank/DDBJ whole genome shotgun (WGS) entry which is preliminary data.</text>
</comment>
<comment type="similarity">
    <text evidence="2 6">Belongs to the cytochrome c oxidase subunit 3 family.</text>
</comment>
<reference evidence="9 10" key="1">
    <citation type="submission" date="2018-02" db="EMBL/GenBank/DDBJ databases">
        <title>Genomic Encyclopedia of Archaeal and Bacterial Type Strains, Phase II (KMG-II): from individual species to whole genera.</title>
        <authorList>
            <person name="Goeker M."/>
        </authorList>
    </citation>
    <scope>NUCLEOTIDE SEQUENCE [LARGE SCALE GENOMIC DNA]</scope>
    <source>
        <strain evidence="9 10">DSM 16809</strain>
    </source>
</reference>
<organism evidence="9 10">
    <name type="scientific">Nonlabens xylanidelens</name>
    <dbReference type="NCBI Taxonomy" id="191564"/>
    <lineage>
        <taxon>Bacteria</taxon>
        <taxon>Pseudomonadati</taxon>
        <taxon>Bacteroidota</taxon>
        <taxon>Flavobacteriia</taxon>
        <taxon>Flavobacteriales</taxon>
        <taxon>Flavobacteriaceae</taxon>
        <taxon>Nonlabens</taxon>
    </lineage>
</organism>
<dbReference type="InterPro" id="IPR035973">
    <property type="entry name" value="Cyt_c_oxidase_su3-like_sf"/>
</dbReference>
<proteinExistence type="inferred from homology"/>
<feature type="domain" description="Heme-copper oxidase subunit III family profile" evidence="8">
    <location>
        <begin position="21"/>
        <end position="194"/>
    </location>
</feature>
<dbReference type="InterPro" id="IPR013833">
    <property type="entry name" value="Cyt_c_oxidase_su3_a-hlx"/>
</dbReference>
<keyword evidence="3 6" id="KW-0812">Transmembrane</keyword>
<evidence type="ECO:0000256" key="2">
    <source>
        <dbReference type="ARBA" id="ARBA00010581"/>
    </source>
</evidence>
<dbReference type="RefSeq" id="WP_245890616.1">
    <property type="nucleotide sequence ID" value="NZ_MQVW01000027.1"/>
</dbReference>
<sequence length="196" mass="21883">MIDITQLPIEEKIARSKKQMMWFAIMSLTMMFAGLTSAYIISSSRRDWVDVDLPSEFFYSTGVILLSSLTLFLAKKSLKSNNLSGAAILTFITFLLGTAFVIMQFMAFGSLTDAGIFFTGKGSSVAGSFIYIMVMAHLAHIVAGLISLTVITFKAVTKKYSNEKMLGFELGAIFWHFVDVLWIFLLLFLVFAKDIF</sequence>
<feature type="transmembrane region" description="Helical" evidence="7">
    <location>
        <begin position="172"/>
        <end position="192"/>
    </location>
</feature>
<dbReference type="SUPFAM" id="SSF81452">
    <property type="entry name" value="Cytochrome c oxidase subunit III-like"/>
    <property type="match status" value="1"/>
</dbReference>
<dbReference type="InterPro" id="IPR024791">
    <property type="entry name" value="Cyt_c/ubiquinol_Oxase_su3"/>
</dbReference>
<gene>
    <name evidence="9" type="ORF">LY01_00632</name>
</gene>
<evidence type="ECO:0000256" key="5">
    <source>
        <dbReference type="ARBA" id="ARBA00023136"/>
    </source>
</evidence>
<keyword evidence="10" id="KW-1185">Reference proteome</keyword>
<evidence type="ECO:0000256" key="7">
    <source>
        <dbReference type="SAM" id="Phobius"/>
    </source>
</evidence>
<feature type="transmembrane region" description="Helical" evidence="7">
    <location>
        <begin position="86"/>
        <end position="108"/>
    </location>
</feature>
<dbReference type="Proteomes" id="UP000239002">
    <property type="component" value="Unassembled WGS sequence"/>
</dbReference>
<dbReference type="PANTHER" id="PTHR11403">
    <property type="entry name" value="CYTOCHROME C OXIDASE SUBUNIT III"/>
    <property type="match status" value="1"/>
</dbReference>